<protein>
    <submittedName>
        <fullName evidence="1">Uncharacterized protein</fullName>
    </submittedName>
</protein>
<reference evidence="1" key="2">
    <citation type="submission" date="2023-06" db="EMBL/GenBank/DDBJ databases">
        <authorList>
            <consortium name="Lawrence Berkeley National Laboratory"/>
            <person name="Haridas S."/>
            <person name="Hensen N."/>
            <person name="Bonometti L."/>
            <person name="Westerberg I."/>
            <person name="Brannstrom I.O."/>
            <person name="Guillou S."/>
            <person name="Cros-Aarteil S."/>
            <person name="Calhoun S."/>
            <person name="Kuo A."/>
            <person name="Mondo S."/>
            <person name="Pangilinan J."/>
            <person name="Riley R."/>
            <person name="Labutti K."/>
            <person name="Andreopoulos B."/>
            <person name="Lipzen A."/>
            <person name="Chen C."/>
            <person name="Yanf M."/>
            <person name="Daum C."/>
            <person name="Ng V."/>
            <person name="Clum A."/>
            <person name="Steindorff A."/>
            <person name="Ohm R."/>
            <person name="Martin F."/>
            <person name="Silar P."/>
            <person name="Natvig D."/>
            <person name="Lalanne C."/>
            <person name="Gautier V."/>
            <person name="Ament-Velasquez S.L."/>
            <person name="Kruys A."/>
            <person name="Hutchinson M.I."/>
            <person name="Powell A.J."/>
            <person name="Barry K."/>
            <person name="Miller A.N."/>
            <person name="Grigoriev I.V."/>
            <person name="Debuchy R."/>
            <person name="Gladieux P."/>
            <person name="Thoren M.H."/>
            <person name="Johannesson H."/>
        </authorList>
    </citation>
    <scope>NUCLEOTIDE SEQUENCE</scope>
    <source>
        <strain evidence="1">CBS 955.72</strain>
    </source>
</reference>
<comment type="caution">
    <text evidence="1">The sequence shown here is derived from an EMBL/GenBank/DDBJ whole genome shotgun (WGS) entry which is preliminary data.</text>
</comment>
<keyword evidence="2" id="KW-1185">Reference proteome</keyword>
<dbReference type="Proteomes" id="UP001275084">
    <property type="component" value="Unassembled WGS sequence"/>
</dbReference>
<dbReference type="EMBL" id="JAUIQD010000005">
    <property type="protein sequence ID" value="KAK3350199.1"/>
    <property type="molecule type" value="Genomic_DNA"/>
</dbReference>
<evidence type="ECO:0000313" key="2">
    <source>
        <dbReference type="Proteomes" id="UP001275084"/>
    </source>
</evidence>
<evidence type="ECO:0000313" key="1">
    <source>
        <dbReference type="EMBL" id="KAK3350199.1"/>
    </source>
</evidence>
<reference evidence="1" key="1">
    <citation type="journal article" date="2023" name="Mol. Phylogenet. Evol.">
        <title>Genome-scale phylogeny and comparative genomics of the fungal order Sordariales.</title>
        <authorList>
            <person name="Hensen N."/>
            <person name="Bonometti L."/>
            <person name="Westerberg I."/>
            <person name="Brannstrom I.O."/>
            <person name="Guillou S."/>
            <person name="Cros-Aarteil S."/>
            <person name="Calhoun S."/>
            <person name="Haridas S."/>
            <person name="Kuo A."/>
            <person name="Mondo S."/>
            <person name="Pangilinan J."/>
            <person name="Riley R."/>
            <person name="LaButti K."/>
            <person name="Andreopoulos B."/>
            <person name="Lipzen A."/>
            <person name="Chen C."/>
            <person name="Yan M."/>
            <person name="Daum C."/>
            <person name="Ng V."/>
            <person name="Clum A."/>
            <person name="Steindorff A."/>
            <person name="Ohm R.A."/>
            <person name="Martin F."/>
            <person name="Silar P."/>
            <person name="Natvig D.O."/>
            <person name="Lalanne C."/>
            <person name="Gautier V."/>
            <person name="Ament-Velasquez S.L."/>
            <person name="Kruys A."/>
            <person name="Hutchinson M.I."/>
            <person name="Powell A.J."/>
            <person name="Barry K."/>
            <person name="Miller A.N."/>
            <person name="Grigoriev I.V."/>
            <person name="Debuchy R."/>
            <person name="Gladieux P."/>
            <person name="Hiltunen Thoren M."/>
            <person name="Johannesson H."/>
        </authorList>
    </citation>
    <scope>NUCLEOTIDE SEQUENCE</scope>
    <source>
        <strain evidence="1">CBS 955.72</strain>
    </source>
</reference>
<proteinExistence type="predicted"/>
<organism evidence="1 2">
    <name type="scientific">Lasiosphaeria hispida</name>
    <dbReference type="NCBI Taxonomy" id="260671"/>
    <lineage>
        <taxon>Eukaryota</taxon>
        <taxon>Fungi</taxon>
        <taxon>Dikarya</taxon>
        <taxon>Ascomycota</taxon>
        <taxon>Pezizomycotina</taxon>
        <taxon>Sordariomycetes</taxon>
        <taxon>Sordariomycetidae</taxon>
        <taxon>Sordariales</taxon>
        <taxon>Lasiosphaeriaceae</taxon>
        <taxon>Lasiosphaeria</taxon>
    </lineage>
</organism>
<accession>A0AAJ0MD16</accession>
<dbReference type="PROSITE" id="PS51257">
    <property type="entry name" value="PROKAR_LIPOPROTEIN"/>
    <property type="match status" value="1"/>
</dbReference>
<gene>
    <name evidence="1" type="ORF">B0T25DRAFT_550015</name>
</gene>
<dbReference type="AlphaFoldDB" id="A0AAJ0MD16"/>
<name>A0AAJ0MD16_9PEZI</name>
<sequence length="84" mass="9006">MSRFSTHILWLTGFTAVSLVANFISLLGCISPATKDFPPYRVNATPLADGLQKQAYNGTRDAAELRKPICPGTGACRAYATSIT</sequence>